<evidence type="ECO:0000256" key="4">
    <source>
        <dbReference type="ARBA" id="ARBA00022553"/>
    </source>
</evidence>
<dbReference type="GO" id="GO:0008195">
    <property type="term" value="F:phosphatidate phosphatase activity"/>
    <property type="evidence" value="ECO:0007669"/>
    <property type="project" value="UniProtKB-EC"/>
</dbReference>
<dbReference type="SUPFAM" id="SSF56784">
    <property type="entry name" value="HAD-like"/>
    <property type="match status" value="1"/>
</dbReference>
<feature type="compositionally biased region" description="Basic and acidic residues" evidence="6">
    <location>
        <begin position="581"/>
        <end position="591"/>
    </location>
</feature>
<dbReference type="PANTHER" id="PTHR12181">
    <property type="entry name" value="LIPIN"/>
    <property type="match status" value="1"/>
</dbReference>
<feature type="region of interest" description="Disordered" evidence="6">
    <location>
        <begin position="915"/>
        <end position="1024"/>
    </location>
</feature>
<feature type="compositionally biased region" description="Acidic residues" evidence="6">
    <location>
        <begin position="997"/>
        <end position="1024"/>
    </location>
</feature>
<dbReference type="PANTHER" id="PTHR12181:SF12">
    <property type="entry name" value="PHOSPHATIDATE PHOSPHATASE"/>
    <property type="match status" value="1"/>
</dbReference>
<feature type="compositionally biased region" description="Polar residues" evidence="6">
    <location>
        <begin position="955"/>
        <end position="971"/>
    </location>
</feature>
<keyword evidence="4" id="KW-0597">Phosphoprotein</keyword>
<dbReference type="GO" id="GO:0005634">
    <property type="term" value="C:nucleus"/>
    <property type="evidence" value="ECO:0007669"/>
    <property type="project" value="UniProtKB-ARBA"/>
</dbReference>
<dbReference type="InterPro" id="IPR013209">
    <property type="entry name" value="LNS2"/>
</dbReference>
<keyword evidence="5" id="KW-0378">Hydrolase</keyword>
<feature type="region of interest" description="Disordered" evidence="6">
    <location>
        <begin position="115"/>
        <end position="156"/>
    </location>
</feature>
<gene>
    <name evidence="8" type="primary">ned1</name>
    <name evidence="8" type="ORF">LOC62_04G005728</name>
</gene>
<dbReference type="InterPro" id="IPR023214">
    <property type="entry name" value="HAD_sf"/>
</dbReference>
<feature type="domain" description="LNS2/PITP" evidence="7">
    <location>
        <begin position="685"/>
        <end position="842"/>
    </location>
</feature>
<dbReference type="SMART" id="SM00775">
    <property type="entry name" value="LNS2"/>
    <property type="match status" value="1"/>
</dbReference>
<dbReference type="Pfam" id="PF16876">
    <property type="entry name" value="Lipin_mid"/>
    <property type="match status" value="1"/>
</dbReference>
<feature type="compositionally biased region" description="Basic and acidic residues" evidence="6">
    <location>
        <begin position="321"/>
        <end position="335"/>
    </location>
</feature>
<feature type="compositionally biased region" description="Polar residues" evidence="6">
    <location>
        <begin position="129"/>
        <end position="138"/>
    </location>
</feature>
<dbReference type="InterPro" id="IPR026058">
    <property type="entry name" value="LIPIN"/>
</dbReference>
<protein>
    <recommendedName>
        <fullName evidence="3">phosphatidate phosphatase</fullName>
        <ecNumber evidence="3">3.1.3.4</ecNumber>
    </recommendedName>
</protein>
<feature type="compositionally biased region" description="Basic and acidic residues" evidence="6">
    <location>
        <begin position="169"/>
        <end position="182"/>
    </location>
</feature>
<dbReference type="Pfam" id="PF08235">
    <property type="entry name" value="LNS2"/>
    <property type="match status" value="1"/>
</dbReference>
<comment type="similarity">
    <text evidence="2">Belongs to the lipin family.</text>
</comment>
<feature type="region of interest" description="Disordered" evidence="6">
    <location>
        <begin position="169"/>
        <end position="251"/>
    </location>
</feature>
<dbReference type="InterPro" id="IPR036412">
    <property type="entry name" value="HAD-like_sf"/>
</dbReference>
<name>A0AAF0YA59_9TREE</name>
<dbReference type="EMBL" id="CP086717">
    <property type="protein sequence ID" value="WOO82232.1"/>
    <property type="molecule type" value="Genomic_DNA"/>
</dbReference>
<accession>A0AAF0YA59</accession>
<dbReference type="GeneID" id="87808956"/>
<evidence type="ECO:0000256" key="2">
    <source>
        <dbReference type="ARBA" id="ARBA00005476"/>
    </source>
</evidence>
<dbReference type="EC" id="3.1.3.4" evidence="3"/>
<reference evidence="8" key="1">
    <citation type="submission" date="2023-10" db="EMBL/GenBank/DDBJ databases">
        <authorList>
            <person name="Noh H."/>
        </authorList>
    </citation>
    <scope>NUCLEOTIDE SEQUENCE</scope>
    <source>
        <strain evidence="8">DUCC4014</strain>
    </source>
</reference>
<dbReference type="FunFam" id="3.40.50.1000:FF:000063">
    <property type="entry name" value="Nuclear elongation and deformation protein"/>
    <property type="match status" value="1"/>
</dbReference>
<feature type="region of interest" description="Disordered" evidence="6">
    <location>
        <begin position="307"/>
        <end position="425"/>
    </location>
</feature>
<dbReference type="Gene3D" id="3.40.50.1000">
    <property type="entry name" value="HAD superfamily/HAD-like"/>
    <property type="match status" value="1"/>
</dbReference>
<evidence type="ECO:0000313" key="9">
    <source>
        <dbReference type="Proteomes" id="UP000827549"/>
    </source>
</evidence>
<dbReference type="GO" id="GO:0019432">
    <property type="term" value="P:triglyceride biosynthetic process"/>
    <property type="evidence" value="ECO:0007669"/>
    <property type="project" value="TreeGrafter"/>
</dbReference>
<proteinExistence type="inferred from homology"/>
<evidence type="ECO:0000256" key="3">
    <source>
        <dbReference type="ARBA" id="ARBA00012638"/>
    </source>
</evidence>
<dbReference type="GO" id="GO:0009062">
    <property type="term" value="P:fatty acid catabolic process"/>
    <property type="evidence" value="ECO:0007669"/>
    <property type="project" value="TreeGrafter"/>
</dbReference>
<comment type="cofactor">
    <cofactor evidence="1">
        <name>Mg(2+)</name>
        <dbReference type="ChEBI" id="CHEBI:18420"/>
    </cofactor>
</comment>
<dbReference type="Proteomes" id="UP000827549">
    <property type="component" value="Chromosome 4"/>
</dbReference>
<keyword evidence="9" id="KW-1185">Reference proteome</keyword>
<dbReference type="InterPro" id="IPR007651">
    <property type="entry name" value="Lipin_N"/>
</dbReference>
<dbReference type="Pfam" id="PF04571">
    <property type="entry name" value="Lipin_N"/>
    <property type="match status" value="1"/>
</dbReference>
<evidence type="ECO:0000313" key="8">
    <source>
        <dbReference type="EMBL" id="WOO82232.1"/>
    </source>
</evidence>
<dbReference type="RefSeq" id="XP_062628264.1">
    <property type="nucleotide sequence ID" value="XM_062772280.1"/>
</dbReference>
<evidence type="ECO:0000256" key="5">
    <source>
        <dbReference type="ARBA" id="ARBA00022801"/>
    </source>
</evidence>
<evidence type="ECO:0000256" key="1">
    <source>
        <dbReference type="ARBA" id="ARBA00001946"/>
    </source>
</evidence>
<feature type="region of interest" description="Disordered" evidence="6">
    <location>
        <begin position="565"/>
        <end position="633"/>
    </location>
</feature>
<sequence length="1039" mass="113151">MQYLSKAYNYYSGINPATLSGAIDVIVVRSVDETTGEETLACSPFHVRFGKLQVLRPGEKRVTLRLPNNLPAPHIAPFSMKVMETGEAFFVLETDEDVPEDLLTSPVVMAADAATPSVHAKDDEPEFTSKGSLTNEPFGSTEAVANHDGHDDGPELAEVEPLDLNEFEGKKAKGDDEGKKTNGDSLGAPTKHKRTGSNNPPVDQRPPNPLAAGPGETTDLPMRNSRLANIHSDEADVDLPRVSPGVHDGPNIVYGKDIVMDAEGFHNQPDDKAAGDKAADAELKKGSELEDTVKDKQVDILVTDLMAVSSGTDAAAVPPRKGSEGGEKRGRRDSETLPSSIAALSLDAPFSTFTRSRSPPAPVRRNMRAQTEPPEDSRPSSPTLPGDAADPSQMDLAWDWGRPPADEDSGDAETPMPKRSQSLSVESLSAQKPKAHIRCIVDDPKTFVLELDGRSHLFELSLCGVDGFAPDGHATPDEAEDFEDEQITFQKFMEDPALVDDPRLVVHYNDLFLTWKTGYHLLFALALYRRALKINDDKPTAPKAPVPSSGYFSRWWRRADAPALTAQPIERTQSAQAAFPDKAKDATKDAATKLSASPPEKGLVPPPNASLPASELPTRPVSPEAVSDEEPEKHYAKTLRLTSDQLKELNLKPGPNTVQFSVMSSYSGYAVVTARLFLWESTDQVVISDIDGTITKSDALGHLYAAIGRDWTHIGIAKLYTDITNNGYKMLYLTARAIGQAETTREYLKTITQGDYRMPEGPVIMSPDRLMASLHREVILRKPELFKMACLRDIQRLFGVHAKDAFFAGFGNRITDAMSYRSVGIETGKIYTIDSTGVIKTELLQTSHKGSYVGLNDLVNMVFPPVDKKAQPEFTDFNYWRDPIPQFEIPDLVPTPVSPALSAVSEASGGSRLSRLLGLRSRSPTAEITSRPTSPLMGPAVTADDLSETEEEHQWLSNGRASGRASPSSMPGSFEDGAAFPDEWFERDRKTSSPGHDDDEGDDDLSEAEDGEQADSFADDDAIFDDDILAAGEMARVPF</sequence>
<organism evidence="8 9">
    <name type="scientific">Vanrija pseudolonga</name>
    <dbReference type="NCBI Taxonomy" id="143232"/>
    <lineage>
        <taxon>Eukaryota</taxon>
        <taxon>Fungi</taxon>
        <taxon>Dikarya</taxon>
        <taxon>Basidiomycota</taxon>
        <taxon>Agaricomycotina</taxon>
        <taxon>Tremellomycetes</taxon>
        <taxon>Trichosporonales</taxon>
        <taxon>Trichosporonaceae</taxon>
        <taxon>Vanrija</taxon>
    </lineage>
</organism>
<dbReference type="InterPro" id="IPR031703">
    <property type="entry name" value="Lipin_mid"/>
</dbReference>
<evidence type="ECO:0000259" key="7">
    <source>
        <dbReference type="SMART" id="SM00775"/>
    </source>
</evidence>
<dbReference type="AlphaFoldDB" id="A0AAF0YA59"/>
<feature type="compositionally biased region" description="Polar residues" evidence="6">
    <location>
        <begin position="924"/>
        <end position="933"/>
    </location>
</feature>
<dbReference type="InterPro" id="IPR031315">
    <property type="entry name" value="LNS2/PITP"/>
</dbReference>
<evidence type="ECO:0000256" key="6">
    <source>
        <dbReference type="SAM" id="MobiDB-lite"/>
    </source>
</evidence>